<dbReference type="RefSeq" id="WP_377180391.1">
    <property type="nucleotide sequence ID" value="NZ_JBHTMY010000004.1"/>
</dbReference>
<evidence type="ECO:0000256" key="4">
    <source>
        <dbReference type="ARBA" id="ARBA00016436"/>
    </source>
</evidence>
<keyword evidence="7 13" id="KW-0808">Transferase</keyword>
<evidence type="ECO:0000256" key="13">
    <source>
        <dbReference type="HAMAP-Rule" id="MF_00409"/>
    </source>
</evidence>
<keyword evidence="5 13" id="KW-0444">Lipid biosynthesis</keyword>
<evidence type="ECO:0000256" key="8">
    <source>
        <dbReference type="ARBA" id="ARBA00022741"/>
    </source>
</evidence>
<name>A0ABW3Y4T8_9FLAO</name>
<comment type="pathway">
    <text evidence="2 13">Glycolipid biosynthesis; lipid IV(A) biosynthesis; lipid IV(A) from (3R)-3-hydroxytetradecanoyl-[acyl-carrier-protein] and UDP-N-acetyl-alpha-D-glucosamine: step 6/6.</text>
</comment>
<keyword evidence="6 13" id="KW-0441">Lipid A biosynthesis</keyword>
<comment type="similarity">
    <text evidence="13">Belongs to the LpxK family.</text>
</comment>
<evidence type="ECO:0000256" key="12">
    <source>
        <dbReference type="ARBA" id="ARBA00029757"/>
    </source>
</evidence>
<gene>
    <name evidence="13 14" type="primary">lpxK</name>
    <name evidence="14" type="ORF">ACFQ39_14825</name>
</gene>
<evidence type="ECO:0000256" key="2">
    <source>
        <dbReference type="ARBA" id="ARBA00004870"/>
    </source>
</evidence>
<evidence type="ECO:0000256" key="1">
    <source>
        <dbReference type="ARBA" id="ARBA00002274"/>
    </source>
</evidence>
<keyword evidence="15" id="KW-1185">Reference proteome</keyword>
<evidence type="ECO:0000256" key="5">
    <source>
        <dbReference type="ARBA" id="ARBA00022516"/>
    </source>
</evidence>
<dbReference type="InterPro" id="IPR027417">
    <property type="entry name" value="P-loop_NTPase"/>
</dbReference>
<proteinExistence type="inferred from homology"/>
<dbReference type="PANTHER" id="PTHR42724">
    <property type="entry name" value="TETRAACYLDISACCHARIDE 4'-KINASE"/>
    <property type="match status" value="1"/>
</dbReference>
<dbReference type="HAMAP" id="MF_00409">
    <property type="entry name" value="LpxK"/>
    <property type="match status" value="1"/>
</dbReference>
<reference evidence="15" key="1">
    <citation type="journal article" date="2019" name="Int. J. Syst. Evol. Microbiol.">
        <title>The Global Catalogue of Microorganisms (GCM) 10K type strain sequencing project: providing services to taxonomists for standard genome sequencing and annotation.</title>
        <authorList>
            <consortium name="The Broad Institute Genomics Platform"/>
            <consortium name="The Broad Institute Genome Sequencing Center for Infectious Disease"/>
            <person name="Wu L."/>
            <person name="Ma J."/>
        </authorList>
    </citation>
    <scope>NUCLEOTIDE SEQUENCE [LARGE SCALE GENOMIC DNA]</scope>
    <source>
        <strain evidence="15">CCUG 61485</strain>
    </source>
</reference>
<feature type="binding site" evidence="13">
    <location>
        <begin position="47"/>
        <end position="54"/>
    </location>
    <ligand>
        <name>ATP</name>
        <dbReference type="ChEBI" id="CHEBI:30616"/>
    </ligand>
</feature>
<dbReference type="NCBIfam" id="TIGR00682">
    <property type="entry name" value="lpxK"/>
    <property type="match status" value="1"/>
</dbReference>
<evidence type="ECO:0000256" key="9">
    <source>
        <dbReference type="ARBA" id="ARBA00022777"/>
    </source>
</evidence>
<evidence type="ECO:0000256" key="11">
    <source>
        <dbReference type="ARBA" id="ARBA00023098"/>
    </source>
</evidence>
<dbReference type="GO" id="GO:0009029">
    <property type="term" value="F:lipid-A 4'-kinase activity"/>
    <property type="evidence" value="ECO:0007669"/>
    <property type="project" value="UniProtKB-EC"/>
</dbReference>
<keyword evidence="9 13" id="KW-0418">Kinase</keyword>
<evidence type="ECO:0000256" key="6">
    <source>
        <dbReference type="ARBA" id="ARBA00022556"/>
    </source>
</evidence>
<evidence type="ECO:0000256" key="7">
    <source>
        <dbReference type="ARBA" id="ARBA00022679"/>
    </source>
</evidence>
<dbReference type="EMBL" id="JBHTMY010000004">
    <property type="protein sequence ID" value="MFD1316898.1"/>
    <property type="molecule type" value="Genomic_DNA"/>
</dbReference>
<comment type="catalytic activity">
    <reaction evidence="13">
        <text>a lipid A disaccharide + ATP = a lipid IVA + ADP + H(+)</text>
        <dbReference type="Rhea" id="RHEA:67840"/>
        <dbReference type="ChEBI" id="CHEBI:15378"/>
        <dbReference type="ChEBI" id="CHEBI:30616"/>
        <dbReference type="ChEBI" id="CHEBI:176343"/>
        <dbReference type="ChEBI" id="CHEBI:176425"/>
        <dbReference type="ChEBI" id="CHEBI:456216"/>
        <dbReference type="EC" id="2.7.1.130"/>
    </reaction>
</comment>
<keyword evidence="10 13" id="KW-0067">ATP-binding</keyword>
<protein>
    <recommendedName>
        <fullName evidence="4 13">Tetraacyldisaccharide 4'-kinase</fullName>
        <ecNumber evidence="3 13">2.7.1.130</ecNumber>
    </recommendedName>
    <alternativeName>
        <fullName evidence="12 13">Lipid A 4'-kinase</fullName>
    </alternativeName>
</protein>
<dbReference type="EC" id="2.7.1.130" evidence="3 13"/>
<evidence type="ECO:0000256" key="10">
    <source>
        <dbReference type="ARBA" id="ARBA00022840"/>
    </source>
</evidence>
<comment type="function">
    <text evidence="1 13">Transfers the gamma-phosphate of ATP to the 4'-position of a tetraacyldisaccharide 1-phosphate intermediate (termed DS-1-P) to form tetraacyldisaccharide 1,4'-bis-phosphate (lipid IVA).</text>
</comment>
<sequence length="347" mass="39998">MKKIRKILYPLSLVYDQITKARNMAYDKNVLNATTFDLPIIAVGNLNMGGTGKTPMIEYLIRLLKDEFRTAVLSRGYKRKSKGFQLATTNSTFEDIGDEPLQYHKKFDPLMVAVDADRVNGINHLLEQNPHPEVILLDDALQHRKVNPGRTILLTSYDKLYIDDQVLPAGELREGKTGAKRAQIIIVTKCPEGLTEIEQFEIAKRLKPELDQTVFFTSIFYPDEIYSKTDTIQIKNLKDFKVLLVTGIAKTTPLTNFLTQHKVDFEHIKFGDHHNFSENDIQKINQKFDNIPSQKKLILTTEKDFMRMYDYASQHMFFLPIQTKFIGNGKDFDSLILNYVRQNSRNS</sequence>
<dbReference type="PANTHER" id="PTHR42724:SF1">
    <property type="entry name" value="TETRAACYLDISACCHARIDE 4'-KINASE, MITOCHONDRIAL-RELATED"/>
    <property type="match status" value="1"/>
</dbReference>
<keyword evidence="11 13" id="KW-0443">Lipid metabolism</keyword>
<evidence type="ECO:0000256" key="3">
    <source>
        <dbReference type="ARBA" id="ARBA00012071"/>
    </source>
</evidence>
<evidence type="ECO:0000313" key="15">
    <source>
        <dbReference type="Proteomes" id="UP001597201"/>
    </source>
</evidence>
<dbReference type="SUPFAM" id="SSF52540">
    <property type="entry name" value="P-loop containing nucleoside triphosphate hydrolases"/>
    <property type="match status" value="1"/>
</dbReference>
<dbReference type="InterPro" id="IPR003758">
    <property type="entry name" value="LpxK"/>
</dbReference>
<organism evidence="14 15">
    <name type="scientific">Namhaeicola litoreus</name>
    <dbReference type="NCBI Taxonomy" id="1052145"/>
    <lineage>
        <taxon>Bacteria</taxon>
        <taxon>Pseudomonadati</taxon>
        <taxon>Bacteroidota</taxon>
        <taxon>Flavobacteriia</taxon>
        <taxon>Flavobacteriales</taxon>
        <taxon>Flavobacteriaceae</taxon>
        <taxon>Namhaeicola</taxon>
    </lineage>
</organism>
<dbReference type="Proteomes" id="UP001597201">
    <property type="component" value="Unassembled WGS sequence"/>
</dbReference>
<accession>A0ABW3Y4T8</accession>
<dbReference type="Pfam" id="PF02606">
    <property type="entry name" value="LpxK"/>
    <property type="match status" value="1"/>
</dbReference>
<evidence type="ECO:0000313" key="14">
    <source>
        <dbReference type="EMBL" id="MFD1316898.1"/>
    </source>
</evidence>
<keyword evidence="8 13" id="KW-0547">Nucleotide-binding</keyword>
<comment type="caution">
    <text evidence="14">The sequence shown here is derived from an EMBL/GenBank/DDBJ whole genome shotgun (WGS) entry which is preliminary data.</text>
</comment>